<dbReference type="HOGENOM" id="CLU_2227173_0_0_1"/>
<dbReference type="EMBL" id="CM001224">
    <property type="protein sequence ID" value="KEH18257.1"/>
    <property type="molecule type" value="Genomic_DNA"/>
</dbReference>
<reference evidence="2" key="3">
    <citation type="submission" date="2015-04" db="UniProtKB">
        <authorList>
            <consortium name="EnsemblPlants"/>
        </authorList>
    </citation>
    <scope>IDENTIFICATION</scope>
    <source>
        <strain evidence="2">cv. Jemalong A17</strain>
    </source>
</reference>
<evidence type="ECO:0000313" key="1">
    <source>
        <dbReference type="EMBL" id="KEH18257.1"/>
    </source>
</evidence>
<reference evidence="1 3" key="1">
    <citation type="journal article" date="2011" name="Nature">
        <title>The Medicago genome provides insight into the evolution of rhizobial symbioses.</title>
        <authorList>
            <person name="Young N.D."/>
            <person name="Debelle F."/>
            <person name="Oldroyd G.E."/>
            <person name="Geurts R."/>
            <person name="Cannon S.B."/>
            <person name="Udvardi M.K."/>
            <person name="Benedito V.A."/>
            <person name="Mayer K.F."/>
            <person name="Gouzy J."/>
            <person name="Schoof H."/>
            <person name="Van de Peer Y."/>
            <person name="Proost S."/>
            <person name="Cook D.R."/>
            <person name="Meyers B.C."/>
            <person name="Spannagl M."/>
            <person name="Cheung F."/>
            <person name="De Mita S."/>
            <person name="Krishnakumar V."/>
            <person name="Gundlach H."/>
            <person name="Zhou S."/>
            <person name="Mudge J."/>
            <person name="Bharti A.K."/>
            <person name="Murray J.D."/>
            <person name="Naoumkina M.A."/>
            <person name="Rosen B."/>
            <person name="Silverstein K.A."/>
            <person name="Tang H."/>
            <person name="Rombauts S."/>
            <person name="Zhao P.X."/>
            <person name="Zhou P."/>
            <person name="Barbe V."/>
            <person name="Bardou P."/>
            <person name="Bechner M."/>
            <person name="Bellec A."/>
            <person name="Berger A."/>
            <person name="Berges H."/>
            <person name="Bidwell S."/>
            <person name="Bisseling T."/>
            <person name="Choisne N."/>
            <person name="Couloux A."/>
            <person name="Denny R."/>
            <person name="Deshpande S."/>
            <person name="Dai X."/>
            <person name="Doyle J.J."/>
            <person name="Dudez A.M."/>
            <person name="Farmer A.D."/>
            <person name="Fouteau S."/>
            <person name="Franken C."/>
            <person name="Gibelin C."/>
            <person name="Gish J."/>
            <person name="Goldstein S."/>
            <person name="Gonzalez A.J."/>
            <person name="Green P.J."/>
            <person name="Hallab A."/>
            <person name="Hartog M."/>
            <person name="Hua A."/>
            <person name="Humphray S.J."/>
            <person name="Jeong D.H."/>
            <person name="Jing Y."/>
            <person name="Jocker A."/>
            <person name="Kenton S.M."/>
            <person name="Kim D.J."/>
            <person name="Klee K."/>
            <person name="Lai H."/>
            <person name="Lang C."/>
            <person name="Lin S."/>
            <person name="Macmil S.L."/>
            <person name="Magdelenat G."/>
            <person name="Matthews L."/>
            <person name="McCorrison J."/>
            <person name="Monaghan E.L."/>
            <person name="Mun J.H."/>
            <person name="Najar F.Z."/>
            <person name="Nicholson C."/>
            <person name="Noirot C."/>
            <person name="O'Bleness M."/>
            <person name="Paule C.R."/>
            <person name="Poulain J."/>
            <person name="Prion F."/>
            <person name="Qin B."/>
            <person name="Qu C."/>
            <person name="Retzel E.F."/>
            <person name="Riddle C."/>
            <person name="Sallet E."/>
            <person name="Samain S."/>
            <person name="Samson N."/>
            <person name="Sanders I."/>
            <person name="Saurat O."/>
            <person name="Scarpelli C."/>
            <person name="Schiex T."/>
            <person name="Segurens B."/>
            <person name="Severin A.J."/>
            <person name="Sherrier D.J."/>
            <person name="Shi R."/>
            <person name="Sims S."/>
            <person name="Singer S.R."/>
            <person name="Sinharoy S."/>
            <person name="Sterck L."/>
            <person name="Viollet A."/>
            <person name="Wang B.B."/>
            <person name="Wang K."/>
            <person name="Wang M."/>
            <person name="Wang X."/>
            <person name="Warfsmann J."/>
            <person name="Weissenbach J."/>
            <person name="White D.D."/>
            <person name="White J.D."/>
            <person name="Wiley G.B."/>
            <person name="Wincker P."/>
            <person name="Xing Y."/>
            <person name="Yang L."/>
            <person name="Yao Z."/>
            <person name="Ying F."/>
            <person name="Zhai J."/>
            <person name="Zhou L."/>
            <person name="Zuber A."/>
            <person name="Denarie J."/>
            <person name="Dixon R.A."/>
            <person name="May G.D."/>
            <person name="Schwartz D.C."/>
            <person name="Rogers J."/>
            <person name="Quetier F."/>
            <person name="Town C.D."/>
            <person name="Roe B.A."/>
        </authorList>
    </citation>
    <scope>NUCLEOTIDE SEQUENCE [LARGE SCALE GENOMIC DNA]</scope>
    <source>
        <strain evidence="1">A17</strain>
        <strain evidence="2 3">cv. Jemalong A17</strain>
    </source>
</reference>
<dbReference type="EnsemblPlants" id="KEH18257">
    <property type="protein sequence ID" value="KEH18257"/>
    <property type="gene ID" value="MTR_8g015260"/>
</dbReference>
<evidence type="ECO:0000313" key="2">
    <source>
        <dbReference type="EnsemblPlants" id="KEH18257"/>
    </source>
</evidence>
<sequence length="106" mass="12369">MVSEIIVLPIASEEANWLRLFSTEIHLWEELILAMLIHFDSKTIIAKVENLYYKVQLRLTARLPPYGFQKKMLASSLVVSLEALPMQKRYHGNSYLTLWIIQFCSL</sequence>
<accession>A0A072TLF9</accession>
<proteinExistence type="predicted"/>
<evidence type="ECO:0000313" key="3">
    <source>
        <dbReference type="Proteomes" id="UP000002051"/>
    </source>
</evidence>
<gene>
    <name evidence="1" type="ordered locus">MTR_8g015260</name>
</gene>
<reference evidence="1 3" key="2">
    <citation type="journal article" date="2014" name="BMC Genomics">
        <title>An improved genome release (version Mt4.0) for the model legume Medicago truncatula.</title>
        <authorList>
            <person name="Tang H."/>
            <person name="Krishnakumar V."/>
            <person name="Bidwell S."/>
            <person name="Rosen B."/>
            <person name="Chan A."/>
            <person name="Zhou S."/>
            <person name="Gentzbittel L."/>
            <person name="Childs K.L."/>
            <person name="Yandell M."/>
            <person name="Gundlach H."/>
            <person name="Mayer K.F."/>
            <person name="Schwartz D.C."/>
            <person name="Town C.D."/>
        </authorList>
    </citation>
    <scope>GENOME REANNOTATION</scope>
    <source>
        <strain evidence="1">A17</strain>
        <strain evidence="2 3">cv. Jemalong A17</strain>
    </source>
</reference>
<name>A0A072TLF9_MEDTR</name>
<dbReference type="AlphaFoldDB" id="A0A072TLF9"/>
<protein>
    <submittedName>
        <fullName evidence="1 2">Uncharacterized protein</fullName>
    </submittedName>
</protein>
<keyword evidence="3" id="KW-1185">Reference proteome</keyword>
<organism evidence="1 3">
    <name type="scientific">Medicago truncatula</name>
    <name type="common">Barrel medic</name>
    <name type="synonym">Medicago tribuloides</name>
    <dbReference type="NCBI Taxonomy" id="3880"/>
    <lineage>
        <taxon>Eukaryota</taxon>
        <taxon>Viridiplantae</taxon>
        <taxon>Streptophyta</taxon>
        <taxon>Embryophyta</taxon>
        <taxon>Tracheophyta</taxon>
        <taxon>Spermatophyta</taxon>
        <taxon>Magnoliopsida</taxon>
        <taxon>eudicotyledons</taxon>
        <taxon>Gunneridae</taxon>
        <taxon>Pentapetalae</taxon>
        <taxon>rosids</taxon>
        <taxon>fabids</taxon>
        <taxon>Fabales</taxon>
        <taxon>Fabaceae</taxon>
        <taxon>Papilionoideae</taxon>
        <taxon>50 kb inversion clade</taxon>
        <taxon>NPAAA clade</taxon>
        <taxon>Hologalegina</taxon>
        <taxon>IRL clade</taxon>
        <taxon>Trifolieae</taxon>
        <taxon>Medicago</taxon>
    </lineage>
</organism>
<dbReference type="Proteomes" id="UP000002051">
    <property type="component" value="Chromosome 8"/>
</dbReference>